<dbReference type="PANTHER" id="PTHR36834:SF2">
    <property type="entry name" value="MEMBRANE PROTEIN"/>
    <property type="match status" value="1"/>
</dbReference>
<protein>
    <submittedName>
        <fullName evidence="3">VanZ family protein</fullName>
    </submittedName>
</protein>
<keyword evidence="1" id="KW-0472">Membrane</keyword>
<feature type="transmembrane region" description="Helical" evidence="1">
    <location>
        <begin position="63"/>
        <end position="81"/>
    </location>
</feature>
<dbReference type="AlphaFoldDB" id="A0A412PDQ7"/>
<feature type="transmembrane region" description="Helical" evidence="1">
    <location>
        <begin position="12"/>
        <end position="34"/>
    </location>
</feature>
<dbReference type="InterPro" id="IPR006976">
    <property type="entry name" value="VanZ-like"/>
</dbReference>
<dbReference type="PANTHER" id="PTHR36834">
    <property type="entry name" value="MEMBRANE PROTEIN-RELATED"/>
    <property type="match status" value="1"/>
</dbReference>
<comment type="caution">
    <text evidence="3">The sequence shown here is derived from an EMBL/GenBank/DDBJ whole genome shotgun (WGS) entry which is preliminary data.</text>
</comment>
<evidence type="ECO:0000313" key="4">
    <source>
        <dbReference type="Proteomes" id="UP000284731"/>
    </source>
</evidence>
<evidence type="ECO:0000313" key="3">
    <source>
        <dbReference type="EMBL" id="RGT55183.1"/>
    </source>
</evidence>
<dbReference type="InterPro" id="IPR053150">
    <property type="entry name" value="Teicoplanin_resist-assoc"/>
</dbReference>
<dbReference type="Proteomes" id="UP000284731">
    <property type="component" value="Unassembled WGS sequence"/>
</dbReference>
<sequence length="141" mass="16281">MPRWRRLSHSNFIWHTVLYTYICIILMLTLMPIITNLPNIFSGFSAEINFHPFIDWQLQRGSYLTESLLNISLFIPFGFLIQKTLKLKPLSAIMIGMIFSISIEVLQPLISTNRVGDISDVITNTVGTCIGIFLYQLYKHK</sequence>
<keyword evidence="1" id="KW-0812">Transmembrane</keyword>
<dbReference type="EMBL" id="QRWX01000003">
    <property type="protein sequence ID" value="RGT55183.1"/>
    <property type="molecule type" value="Genomic_DNA"/>
</dbReference>
<proteinExistence type="predicted"/>
<feature type="transmembrane region" description="Helical" evidence="1">
    <location>
        <begin position="90"/>
        <end position="109"/>
    </location>
</feature>
<name>A0A412PDQ7_9FIRM</name>
<feature type="transmembrane region" description="Helical" evidence="1">
    <location>
        <begin position="121"/>
        <end position="138"/>
    </location>
</feature>
<dbReference type="Pfam" id="PF04892">
    <property type="entry name" value="VanZ"/>
    <property type="match status" value="1"/>
</dbReference>
<accession>A0A412PDQ7</accession>
<evidence type="ECO:0000259" key="2">
    <source>
        <dbReference type="Pfam" id="PF04892"/>
    </source>
</evidence>
<organism evidence="3 4">
    <name type="scientific">Solobacterium moorei</name>
    <dbReference type="NCBI Taxonomy" id="102148"/>
    <lineage>
        <taxon>Bacteria</taxon>
        <taxon>Bacillati</taxon>
        <taxon>Bacillota</taxon>
        <taxon>Erysipelotrichia</taxon>
        <taxon>Erysipelotrichales</taxon>
        <taxon>Erysipelotrichaceae</taxon>
        <taxon>Solobacterium</taxon>
    </lineage>
</organism>
<gene>
    <name evidence="3" type="ORF">DWX20_07545</name>
</gene>
<reference evidence="3 4" key="1">
    <citation type="submission" date="2018-08" db="EMBL/GenBank/DDBJ databases">
        <title>A genome reference for cultivated species of the human gut microbiota.</title>
        <authorList>
            <person name="Zou Y."/>
            <person name="Xue W."/>
            <person name="Luo G."/>
        </authorList>
    </citation>
    <scope>NUCLEOTIDE SEQUENCE [LARGE SCALE GENOMIC DNA]</scope>
    <source>
        <strain evidence="3 4">AF18-46</strain>
    </source>
</reference>
<feature type="domain" description="VanZ-like" evidence="2">
    <location>
        <begin position="20"/>
        <end position="137"/>
    </location>
</feature>
<evidence type="ECO:0000256" key="1">
    <source>
        <dbReference type="SAM" id="Phobius"/>
    </source>
</evidence>
<keyword evidence="1" id="KW-1133">Transmembrane helix</keyword>